<dbReference type="InterPro" id="IPR041662">
    <property type="entry name" value="SusD-like_2"/>
</dbReference>
<dbReference type="InterPro" id="IPR011990">
    <property type="entry name" value="TPR-like_helical_dom_sf"/>
</dbReference>
<name>A0A1D7QBX5_9SPHI</name>
<dbReference type="EMBL" id="CP017141">
    <property type="protein sequence ID" value="AOM76089.1"/>
    <property type="molecule type" value="Genomic_DNA"/>
</dbReference>
<dbReference type="KEGG" id="psty:BFS30_02235"/>
<keyword evidence="3" id="KW-1185">Reference proteome</keyword>
<dbReference type="RefSeq" id="WP_069377785.1">
    <property type="nucleotide sequence ID" value="NZ_CP017141.1"/>
</dbReference>
<dbReference type="SUPFAM" id="SSF48452">
    <property type="entry name" value="TPR-like"/>
    <property type="match status" value="1"/>
</dbReference>
<dbReference type="AlphaFoldDB" id="A0A1D7QBX5"/>
<gene>
    <name evidence="2" type="ORF">BFS30_02235</name>
</gene>
<protein>
    <submittedName>
        <fullName evidence="2">Glycan metabolism protein RagB</fullName>
    </submittedName>
</protein>
<evidence type="ECO:0000313" key="3">
    <source>
        <dbReference type="Proteomes" id="UP000094313"/>
    </source>
</evidence>
<evidence type="ECO:0000313" key="2">
    <source>
        <dbReference type="EMBL" id="AOM76089.1"/>
    </source>
</evidence>
<dbReference type="Gene3D" id="1.25.40.390">
    <property type="match status" value="1"/>
</dbReference>
<evidence type="ECO:0000256" key="1">
    <source>
        <dbReference type="SAM" id="MobiDB-lite"/>
    </source>
</evidence>
<feature type="compositionally biased region" description="Polar residues" evidence="1">
    <location>
        <begin position="326"/>
        <end position="335"/>
    </location>
</feature>
<reference evidence="2 3" key="1">
    <citation type="submission" date="2016-08" db="EMBL/GenBank/DDBJ databases">
        <authorList>
            <person name="Seilhamer J.J."/>
        </authorList>
    </citation>
    <scope>NUCLEOTIDE SEQUENCE [LARGE SCALE GENOMIC DNA]</scope>
    <source>
        <strain evidence="2 3">DX4</strain>
    </source>
</reference>
<dbReference type="PROSITE" id="PS51257">
    <property type="entry name" value="PROKAR_LIPOPROTEIN"/>
    <property type="match status" value="1"/>
</dbReference>
<accession>A0A1D7QBX5</accession>
<feature type="region of interest" description="Disordered" evidence="1">
    <location>
        <begin position="249"/>
        <end position="274"/>
    </location>
</feature>
<proteinExistence type="predicted"/>
<dbReference type="OrthoDB" id="9766256at2"/>
<sequence length="511" mass="56961">MKRYIYSISVVMILVISGCKKDFGDLNKNPNSLSTPTPAFLFSKSLLSTMSNNYYLTGVLNLGGFIQHYATYKEVSGIGDKYFANDFYQAPYFTDGYPTAVNEIEEVIKALKTTPAEVNKLNVARIWRVYIYHRITDLYGDVPYSEAGKGLTNLNFTPKYDAQESIYKDMLKELDEAASGLDMAKPSYGGNDFIYGGDVLKWKKFAYSLMLRLGLRLTKKDVMLSESWVKKAISGGVILNKEDNAVMRYSDGPQDLNRNPTARESRSRDFSANSFGKNNIEGGKLSATFISYLKNNNDPRLSIYAGVWVGTTQDPNPAIQKGFPNGTGTAPSANDLGTYSEPNQNTVFRLDAPLLVLGSAETNLYLAEAAVRGWNSLGDADQFFTKGVTGSFDNAAMYGSAYAISSEKITQYLSTHPFRNSGTFDQQMEQIHTQIWAALYLDEYEVFANWRRTGYPVLIPVNYPGNVTGGTIPRRLIYPNAESASNAKNFQDAISRQGPNTLTTRVWWDKQ</sequence>
<dbReference type="Pfam" id="PF12771">
    <property type="entry name" value="SusD-like_2"/>
    <property type="match status" value="1"/>
</dbReference>
<organism evidence="2 3">
    <name type="scientific">Pedobacter steynii</name>
    <dbReference type="NCBI Taxonomy" id="430522"/>
    <lineage>
        <taxon>Bacteria</taxon>
        <taxon>Pseudomonadati</taxon>
        <taxon>Bacteroidota</taxon>
        <taxon>Sphingobacteriia</taxon>
        <taxon>Sphingobacteriales</taxon>
        <taxon>Sphingobacteriaceae</taxon>
        <taxon>Pedobacter</taxon>
    </lineage>
</organism>
<dbReference type="Proteomes" id="UP000094313">
    <property type="component" value="Chromosome"/>
</dbReference>
<feature type="region of interest" description="Disordered" evidence="1">
    <location>
        <begin position="316"/>
        <end position="335"/>
    </location>
</feature>